<name>A0A8S1MNZ3_9CILI</name>
<keyword evidence="1" id="KW-1133">Transmembrane helix</keyword>
<keyword evidence="3" id="KW-1185">Reference proteome</keyword>
<feature type="transmembrane region" description="Helical" evidence="1">
    <location>
        <begin position="203"/>
        <end position="224"/>
    </location>
</feature>
<sequence>MANLIHCQDKYVCFEGLVEFLLSLFYLFYLIICFRILIKDKSGVVIQNDKYLCFAALIQILLQTIYFLYFYNDFLLTTIRCLGIAMQIMFCNILGTIVADEIQTPRVWQLAKLLLVCTFILWYWFGIAHQSSIDYNCIQADYLILSSIGLFLAGGSFFLGNFALTSMIDFKNSLEVSRSGHIQIQSNNKIYEQVLMRIQQVTLMHYCGLIQFGVQFTFDLFTYVSSQNSNQCTNYYNAASFLSIILLTIFKLVSFTTMPATIFYIFYEMNKNKIQENENNIIEMNITQ</sequence>
<evidence type="ECO:0008006" key="4">
    <source>
        <dbReference type="Google" id="ProtNLM"/>
    </source>
</evidence>
<accession>A0A8S1MNZ3</accession>
<gene>
    <name evidence="2" type="ORF">PSON_ATCC_30995.1.T0440042</name>
</gene>
<dbReference type="EMBL" id="CAJJDN010000044">
    <property type="protein sequence ID" value="CAD8082777.1"/>
    <property type="molecule type" value="Genomic_DNA"/>
</dbReference>
<keyword evidence="1" id="KW-0812">Transmembrane</keyword>
<feature type="transmembrane region" description="Helical" evidence="1">
    <location>
        <begin position="20"/>
        <end position="38"/>
    </location>
</feature>
<keyword evidence="1" id="KW-0472">Membrane</keyword>
<protein>
    <recommendedName>
        <fullName evidence="4">Transmembrane protein</fullName>
    </recommendedName>
</protein>
<organism evidence="2 3">
    <name type="scientific">Paramecium sonneborni</name>
    <dbReference type="NCBI Taxonomy" id="65129"/>
    <lineage>
        <taxon>Eukaryota</taxon>
        <taxon>Sar</taxon>
        <taxon>Alveolata</taxon>
        <taxon>Ciliophora</taxon>
        <taxon>Intramacronucleata</taxon>
        <taxon>Oligohymenophorea</taxon>
        <taxon>Peniculida</taxon>
        <taxon>Parameciidae</taxon>
        <taxon>Paramecium</taxon>
    </lineage>
</organism>
<feature type="transmembrane region" description="Helical" evidence="1">
    <location>
        <begin position="77"/>
        <end position="98"/>
    </location>
</feature>
<feature type="transmembrane region" description="Helical" evidence="1">
    <location>
        <begin position="244"/>
        <end position="267"/>
    </location>
</feature>
<feature type="transmembrane region" description="Helical" evidence="1">
    <location>
        <begin position="50"/>
        <end position="71"/>
    </location>
</feature>
<proteinExistence type="predicted"/>
<comment type="caution">
    <text evidence="2">The sequence shown here is derived from an EMBL/GenBank/DDBJ whole genome shotgun (WGS) entry which is preliminary data.</text>
</comment>
<evidence type="ECO:0000256" key="1">
    <source>
        <dbReference type="SAM" id="Phobius"/>
    </source>
</evidence>
<feature type="transmembrane region" description="Helical" evidence="1">
    <location>
        <begin position="110"/>
        <end position="130"/>
    </location>
</feature>
<dbReference type="Proteomes" id="UP000692954">
    <property type="component" value="Unassembled WGS sequence"/>
</dbReference>
<evidence type="ECO:0000313" key="2">
    <source>
        <dbReference type="EMBL" id="CAD8082777.1"/>
    </source>
</evidence>
<reference evidence="2" key="1">
    <citation type="submission" date="2021-01" db="EMBL/GenBank/DDBJ databases">
        <authorList>
            <consortium name="Genoscope - CEA"/>
            <person name="William W."/>
        </authorList>
    </citation>
    <scope>NUCLEOTIDE SEQUENCE</scope>
</reference>
<feature type="transmembrane region" description="Helical" evidence="1">
    <location>
        <begin position="142"/>
        <end position="164"/>
    </location>
</feature>
<evidence type="ECO:0000313" key="3">
    <source>
        <dbReference type="Proteomes" id="UP000692954"/>
    </source>
</evidence>
<dbReference type="AlphaFoldDB" id="A0A8S1MNZ3"/>